<organism evidence="2 3">
    <name type="scientific">Dryococelus australis</name>
    <dbReference type="NCBI Taxonomy" id="614101"/>
    <lineage>
        <taxon>Eukaryota</taxon>
        <taxon>Metazoa</taxon>
        <taxon>Ecdysozoa</taxon>
        <taxon>Arthropoda</taxon>
        <taxon>Hexapoda</taxon>
        <taxon>Insecta</taxon>
        <taxon>Pterygota</taxon>
        <taxon>Neoptera</taxon>
        <taxon>Polyneoptera</taxon>
        <taxon>Phasmatodea</taxon>
        <taxon>Verophasmatodea</taxon>
        <taxon>Anareolatae</taxon>
        <taxon>Phasmatidae</taxon>
        <taxon>Eurycanthinae</taxon>
        <taxon>Dryococelus</taxon>
    </lineage>
</organism>
<evidence type="ECO:0000313" key="3">
    <source>
        <dbReference type="Proteomes" id="UP001159363"/>
    </source>
</evidence>
<dbReference type="Gene3D" id="3.15.10.30">
    <property type="entry name" value="Haemolymph juvenile hormone binding protein"/>
    <property type="match status" value="2"/>
</dbReference>
<evidence type="ECO:0000313" key="2">
    <source>
        <dbReference type="EMBL" id="KAJ8865918.1"/>
    </source>
</evidence>
<dbReference type="InterPro" id="IPR010562">
    <property type="entry name" value="Haemolymph_juvenile_hormone-bd"/>
</dbReference>
<protein>
    <submittedName>
        <fullName evidence="2">Uncharacterized protein</fullName>
    </submittedName>
</protein>
<feature type="signal peptide" evidence="1">
    <location>
        <begin position="1"/>
        <end position="22"/>
    </location>
</feature>
<accession>A0ABQ9G3L4</accession>
<name>A0ABQ9G3L4_9NEOP</name>
<keyword evidence="1" id="KW-0732">Signal</keyword>
<dbReference type="Proteomes" id="UP001159363">
    <property type="component" value="Chromosome 16"/>
</dbReference>
<dbReference type="EMBL" id="JARBHB010000017">
    <property type="protein sequence ID" value="KAJ8865918.1"/>
    <property type="molecule type" value="Genomic_DNA"/>
</dbReference>
<dbReference type="InterPro" id="IPR038606">
    <property type="entry name" value="To_sf"/>
</dbReference>
<dbReference type="Pfam" id="PF06585">
    <property type="entry name" value="JHBP"/>
    <property type="match status" value="2"/>
</dbReference>
<dbReference type="PANTHER" id="PTHR11008">
    <property type="entry name" value="PROTEIN TAKEOUT-LIKE PROTEIN"/>
    <property type="match status" value="1"/>
</dbReference>
<keyword evidence="3" id="KW-1185">Reference proteome</keyword>
<gene>
    <name evidence="2" type="ORF">PR048_033441</name>
</gene>
<feature type="chain" id="PRO_5047245474" evidence="1">
    <location>
        <begin position="23"/>
        <end position="381"/>
    </location>
</feature>
<dbReference type="SMART" id="SM00700">
    <property type="entry name" value="JHBP"/>
    <property type="match status" value="1"/>
</dbReference>
<dbReference type="PANTHER" id="PTHR11008:SF18">
    <property type="entry name" value="BCDNA.GH05536-RELATED"/>
    <property type="match status" value="1"/>
</dbReference>
<evidence type="ECO:0000256" key="1">
    <source>
        <dbReference type="SAM" id="SignalP"/>
    </source>
</evidence>
<comment type="caution">
    <text evidence="2">The sequence shown here is derived from an EMBL/GenBank/DDBJ whole genome shotgun (WGS) entry which is preliminary data.</text>
</comment>
<proteinExistence type="predicted"/>
<reference evidence="2 3" key="1">
    <citation type="submission" date="2023-02" db="EMBL/GenBank/DDBJ databases">
        <title>LHISI_Scaffold_Assembly.</title>
        <authorList>
            <person name="Stuart O.P."/>
            <person name="Cleave R."/>
            <person name="Magrath M.J.L."/>
            <person name="Mikheyev A.S."/>
        </authorList>
    </citation>
    <scope>NUCLEOTIDE SEQUENCE [LARGE SCALE GENOMIC DNA]</scope>
    <source>
        <strain evidence="2">Daus_M_001</strain>
        <tissue evidence="2">Leg muscle</tissue>
    </source>
</reference>
<sequence length="381" mass="41751">MQRVSGVFHVAAALLCIGVASPIKLREYSHSKGSRLAGGTRSLGALRNKIDVQHVYCGVTFTFGSQIIRHALDKSEPIADVRKQVASVILPASYISACAHNDPDLPACVKKNALAAIPEIMKGDRKYHVPPLDPFFISEMKVEQQSRPGSSGYSFALTNATITGLSKVVVQDIRGDFDAKKLELVLTFPHLELMTTYKLSGNFRGLPITGDGPGNITLSTEAFLARDDAPRCGLLEFYFFRKSHVDKDPAPKEIGDIEVRDIICWKTFPVHEGKADNTAVITDLNVDCYFDFDEKKDNGLTYLIPNDPKIKFDIGGRMYLQLDNLLNGDKAIGENVNAVLNDNWRDVAKAVGPGVADMVGALLKQTLSGMLELVPVEEIFV</sequence>